<feature type="active site" description="Charge relay system" evidence="1">
    <location>
        <position position="222"/>
    </location>
</feature>
<dbReference type="Proteomes" id="UP000243626">
    <property type="component" value="Chromosome"/>
</dbReference>
<keyword evidence="3" id="KW-0378">Hydrolase</keyword>
<dbReference type="RefSeq" id="WP_102167709.1">
    <property type="nucleotide sequence ID" value="NZ_CP136964.1"/>
</dbReference>
<feature type="active site" description="Charge relay system" evidence="1">
    <location>
        <position position="192"/>
    </location>
</feature>
<name>A0AAF0YLN5_9STAP</name>
<dbReference type="Gene3D" id="3.40.50.1820">
    <property type="entry name" value="alpha/beta hydrolase"/>
    <property type="match status" value="1"/>
</dbReference>
<accession>A0AAF0YLN5</accession>
<gene>
    <name evidence="3" type="ORF">CJ229_007990</name>
</gene>
<dbReference type="AlphaFoldDB" id="A0AAF0YLN5"/>
<dbReference type="InterPro" id="IPR051044">
    <property type="entry name" value="MAG_DAG_Lipase"/>
</dbReference>
<dbReference type="EMBL" id="CP136964">
    <property type="protein sequence ID" value="WOS96014.1"/>
    <property type="molecule type" value="Genomic_DNA"/>
</dbReference>
<evidence type="ECO:0000259" key="2">
    <source>
        <dbReference type="Pfam" id="PF12146"/>
    </source>
</evidence>
<evidence type="ECO:0000256" key="1">
    <source>
        <dbReference type="PIRSR" id="PIRSR017388-1"/>
    </source>
</evidence>
<feature type="domain" description="Serine aminopeptidase S33" evidence="2">
    <location>
        <begin position="17"/>
        <end position="229"/>
    </location>
</feature>
<dbReference type="PIRSF" id="PIRSF017388">
    <property type="entry name" value="Esterase_lipase"/>
    <property type="match status" value="1"/>
</dbReference>
<dbReference type="KEGG" id="nmy:CJ229_007990"/>
<dbReference type="GO" id="GO:0052689">
    <property type="term" value="F:carboxylic ester hydrolase activity"/>
    <property type="evidence" value="ECO:0007669"/>
    <property type="project" value="InterPro"/>
</dbReference>
<dbReference type="InterPro" id="IPR022742">
    <property type="entry name" value="Hydrolase_4"/>
</dbReference>
<reference evidence="4" key="1">
    <citation type="submission" date="2017-09" db="EMBL/GenBank/DDBJ databases">
        <title>Bacterial strain isolated from the female urinary microbiota.</title>
        <authorList>
            <person name="Thomas-White K."/>
            <person name="Kumar N."/>
            <person name="Forster S."/>
            <person name="Putonti C."/>
            <person name="Lawley T."/>
            <person name="Wolfe A.J."/>
        </authorList>
    </citation>
    <scope>NUCLEOTIDE SEQUENCE [LARGE SCALE GENOMIC DNA]</scope>
    <source>
        <strain evidence="4">UMB0959</strain>
    </source>
</reference>
<organism evidence="3 4">
    <name type="scientific">Nosocomiicoccus massiliensis</name>
    <dbReference type="NCBI Taxonomy" id="1232430"/>
    <lineage>
        <taxon>Bacteria</taxon>
        <taxon>Bacillati</taxon>
        <taxon>Bacillota</taxon>
        <taxon>Bacilli</taxon>
        <taxon>Bacillales</taxon>
        <taxon>Staphylococcaceae</taxon>
        <taxon>Nosocomiicoccus</taxon>
    </lineage>
</organism>
<sequence length="245" mass="28125">MKVRMPGNFEFSEGTKDYAVLLLHGFTGNTSDVRQLGRFLEKNEVPSYAFNYEGHTESPENILKSSPYVWYKQAIDKYDELKESYDKVFVVGLSIGGVLALKLSMDRDVEALATICSPMTLKTESELLNNFKIYAEMFKKRFEHKEDGQIKRELESYTDASIFTDIKKIIGSTRDRLGEVTEPIFVAQGKLDDVIDINSAEIIIDEVGSDDKQLKYYENSGHVLTIDKDKEELFEDYYAFLNRNL</sequence>
<dbReference type="SUPFAM" id="SSF53474">
    <property type="entry name" value="alpha/beta-Hydrolases"/>
    <property type="match status" value="1"/>
</dbReference>
<dbReference type="InterPro" id="IPR029058">
    <property type="entry name" value="AB_hydrolase_fold"/>
</dbReference>
<keyword evidence="4" id="KW-1185">Reference proteome</keyword>
<feature type="active site" description="Nucleophile" evidence="1">
    <location>
        <position position="94"/>
    </location>
</feature>
<dbReference type="Pfam" id="PF12146">
    <property type="entry name" value="Hydrolase_4"/>
    <property type="match status" value="1"/>
</dbReference>
<evidence type="ECO:0000313" key="4">
    <source>
        <dbReference type="Proteomes" id="UP000243626"/>
    </source>
</evidence>
<evidence type="ECO:0000313" key="3">
    <source>
        <dbReference type="EMBL" id="WOS96014.1"/>
    </source>
</evidence>
<dbReference type="PANTHER" id="PTHR11614">
    <property type="entry name" value="PHOSPHOLIPASE-RELATED"/>
    <property type="match status" value="1"/>
</dbReference>
<dbReference type="InterPro" id="IPR012354">
    <property type="entry name" value="Esterase_lipase"/>
</dbReference>
<proteinExistence type="predicted"/>
<protein>
    <submittedName>
        <fullName evidence="3">Alpha/beta fold hydrolase</fullName>
    </submittedName>
</protein>